<dbReference type="KEGG" id="bfk:QN062_06615"/>
<dbReference type="Pfam" id="PF01633">
    <property type="entry name" value="Choline_kinase"/>
    <property type="match status" value="1"/>
</dbReference>
<gene>
    <name evidence="3" type="ORF">QN062_06615</name>
    <name evidence="2" type="ORF">QN216_00810</name>
    <name evidence="1" type="ORF">QN217_09635</name>
</gene>
<evidence type="ECO:0000313" key="1">
    <source>
        <dbReference type="EMBL" id="XDS46374.1"/>
    </source>
</evidence>
<dbReference type="Gene3D" id="3.30.200.20">
    <property type="entry name" value="Phosphorylase Kinase, domain 1"/>
    <property type="match status" value="1"/>
</dbReference>
<dbReference type="PANTHER" id="PTHR22603:SF66">
    <property type="entry name" value="ETHANOLAMINE KINASE"/>
    <property type="match status" value="1"/>
</dbReference>
<dbReference type="PANTHER" id="PTHR22603">
    <property type="entry name" value="CHOLINE/ETHANOALAMINE KINASE"/>
    <property type="match status" value="1"/>
</dbReference>
<dbReference type="GO" id="GO:0006646">
    <property type="term" value="P:phosphatidylethanolamine biosynthetic process"/>
    <property type="evidence" value="ECO:0007669"/>
    <property type="project" value="TreeGrafter"/>
</dbReference>
<sequence>MKSEIAEDSMAHGGRLLHPRHVEIPDQVMEAIDGIEMWESQTLFAKPMSGGLNNENWYVRDGSDTAYFLKVPGSGTGFIDRSAGDAGTLRASDLGIGPAVYAFDPDSGVEITQFLEGYDTCTTTSLRTAEQGLQAMQIYRRLHGSATFDHTNTLFDQIDQHLQQMRELRIAVPSWVVDLVDEYKDVKRRFIASGLHIVPCHNDPMPGNFLVKQGTMKIIDFEFCGNNEESCELGLFLTEMFYDEEDAMPLLEEYFGTVSKQALSRVQASRVIGDIKWGMWGIITSVVRDARFDYWKYGIWKLMRAYTYLHELSWTEVKDGI</sequence>
<dbReference type="EMBL" id="CP129683">
    <property type="protein sequence ID" value="XDS50072.1"/>
    <property type="molecule type" value="Genomic_DNA"/>
</dbReference>
<dbReference type="AlphaFoldDB" id="A0AB39UBL9"/>
<proteinExistence type="predicted"/>
<dbReference type="GO" id="GO:0004305">
    <property type="term" value="F:ethanolamine kinase activity"/>
    <property type="evidence" value="ECO:0007669"/>
    <property type="project" value="TreeGrafter"/>
</dbReference>
<organism evidence="1">
    <name type="scientific">Bifidobacterium fermentum</name>
    <dbReference type="NCBI Taxonomy" id="3059035"/>
    <lineage>
        <taxon>Bacteria</taxon>
        <taxon>Bacillati</taxon>
        <taxon>Actinomycetota</taxon>
        <taxon>Actinomycetes</taxon>
        <taxon>Bifidobacteriales</taxon>
        <taxon>Bifidobacteriaceae</taxon>
        <taxon>Bifidobacterium</taxon>
    </lineage>
</organism>
<dbReference type="RefSeq" id="WP_369341044.1">
    <property type="nucleotide sequence ID" value="NZ_CP129675.1"/>
</dbReference>
<reference evidence="1" key="1">
    <citation type="submission" date="2023-07" db="EMBL/GenBank/DDBJ databases">
        <title>Bifidobacterium aquikefiriaerophilum sp. nov. and Bifidobacterium eccum sp. nov., isolated from water kefir.</title>
        <authorList>
            <person name="Breselge S."/>
            <person name="Bellassi P."/>
            <person name="Barcenilla C."/>
            <person name="Alvarez-Ordonez A."/>
            <person name="Morelli L."/>
            <person name="Cotter P.D."/>
        </authorList>
    </citation>
    <scope>NUCLEOTIDE SEQUENCE</scope>
    <source>
        <strain evidence="3">WK012_4_13</strain>
        <strain evidence="2">WK013_4_14</strain>
        <strain evidence="1">WK048_4_13</strain>
    </source>
</reference>
<dbReference type="CDD" id="cd05151">
    <property type="entry name" value="ChoK-like"/>
    <property type="match status" value="1"/>
</dbReference>
<dbReference type="InterPro" id="IPR011009">
    <property type="entry name" value="Kinase-like_dom_sf"/>
</dbReference>
<evidence type="ECO:0000313" key="2">
    <source>
        <dbReference type="EMBL" id="XDS48846.1"/>
    </source>
</evidence>
<dbReference type="Gene3D" id="3.90.1200.10">
    <property type="match status" value="1"/>
</dbReference>
<evidence type="ECO:0000313" key="3">
    <source>
        <dbReference type="EMBL" id="XDS50072.1"/>
    </source>
</evidence>
<dbReference type="SUPFAM" id="SSF56112">
    <property type="entry name" value="Protein kinase-like (PK-like)"/>
    <property type="match status" value="1"/>
</dbReference>
<protein>
    <submittedName>
        <fullName evidence="1">Phosphotransferase</fullName>
    </submittedName>
</protein>
<dbReference type="EMBL" id="CP129682">
    <property type="protein sequence ID" value="XDS48846.1"/>
    <property type="molecule type" value="Genomic_DNA"/>
</dbReference>
<name>A0AB39UBL9_9BIFI</name>
<accession>A0AB39UBL9</accession>
<dbReference type="GO" id="GO:0005737">
    <property type="term" value="C:cytoplasm"/>
    <property type="evidence" value="ECO:0007669"/>
    <property type="project" value="TreeGrafter"/>
</dbReference>
<dbReference type="EMBL" id="CP129675">
    <property type="protein sequence ID" value="XDS46374.1"/>
    <property type="molecule type" value="Genomic_DNA"/>
</dbReference>